<dbReference type="STRING" id="1236971.JCM9152_436"/>
<dbReference type="GO" id="GO:0008911">
    <property type="term" value="F:lactaldehyde dehydrogenase (NAD+) activity"/>
    <property type="evidence" value="ECO:0007669"/>
    <property type="project" value="TreeGrafter"/>
</dbReference>
<comment type="similarity">
    <text evidence="1">Belongs to the aldehyde dehydrogenase family.</text>
</comment>
<gene>
    <name evidence="4" type="ORF">JCM9152_436</name>
</gene>
<dbReference type="FunFam" id="3.40.309.10:FF:000012">
    <property type="entry name" value="Betaine aldehyde dehydrogenase"/>
    <property type="match status" value="1"/>
</dbReference>
<organism evidence="4 5">
    <name type="scientific">Halalkalibacter hemicellulosilyticusJCM 9152</name>
    <dbReference type="NCBI Taxonomy" id="1236971"/>
    <lineage>
        <taxon>Bacteria</taxon>
        <taxon>Bacillati</taxon>
        <taxon>Bacillota</taxon>
        <taxon>Bacilli</taxon>
        <taxon>Bacillales</taxon>
        <taxon>Bacillaceae</taxon>
        <taxon>Halalkalibacter</taxon>
    </lineage>
</organism>
<evidence type="ECO:0000256" key="1">
    <source>
        <dbReference type="ARBA" id="ARBA00009986"/>
    </source>
</evidence>
<dbReference type="AlphaFoldDB" id="W4QAL5"/>
<dbReference type="Gene3D" id="3.40.605.10">
    <property type="entry name" value="Aldehyde Dehydrogenase, Chain A, domain 1"/>
    <property type="match status" value="1"/>
</dbReference>
<dbReference type="EMBL" id="BAUU01000002">
    <property type="protein sequence ID" value="GAE29096.1"/>
    <property type="molecule type" value="Genomic_DNA"/>
</dbReference>
<keyword evidence="5" id="KW-1185">Reference proteome</keyword>
<dbReference type="Pfam" id="PF00171">
    <property type="entry name" value="Aldedh"/>
    <property type="match status" value="1"/>
</dbReference>
<dbReference type="InterPro" id="IPR016163">
    <property type="entry name" value="Ald_DH_C"/>
</dbReference>
<sequence length="479" mass="52773">MSIQTVFEKMFVNGEWVDTKQYTEVCNPETNEIIAYVPKATKEDAYQAIDSAMEGASISAQLPLHERVRILKNTTSYINNHFEQFVHTIVQESSKTIREARKEVKRCINTLTLCAEEAKRLEGETISFAQVEGHEERIGYKYRFPIGIVLAITPFNDPLNLVAHKMGPAIATGNAIIIKPSTLTPLSTLRLTEAFLKSGLPPHVVTVLTGDGAEICPPILEHNAISFISFTGGYKTGKKIFSAAGIKKTVMELGSNSPTIIFDDANISKAVHDTVQGAFSVAGQNCLSVQRIYVMSSIYQTFLNQFITETKNLKVGSKKLESTDMGPMITEKEAIRVESWIRDAVERGGSILYGGKREGAFLEPTVLTDVPSEAIITQEEVFGPVVLIESFETFSEAIEKANHTKYGLQAGVFTSNIQRALLAIKQLDVGAVMINDSSDVRIDSMPFGGVKHSGIGREGVRYSMEAMTEWKVVAFQTKE</sequence>
<feature type="domain" description="Aldehyde dehydrogenase" evidence="3">
    <location>
        <begin position="16"/>
        <end position="473"/>
    </location>
</feature>
<dbReference type="PANTHER" id="PTHR42991">
    <property type="entry name" value="ALDEHYDE DEHYDROGENASE"/>
    <property type="match status" value="1"/>
</dbReference>
<evidence type="ECO:0000313" key="5">
    <source>
        <dbReference type="Proteomes" id="UP000018895"/>
    </source>
</evidence>
<protein>
    <submittedName>
        <fullName evidence="4">Aldehyde dehydrogenase</fullName>
    </submittedName>
</protein>
<dbReference type="FunFam" id="3.40.605.10:FF:000007">
    <property type="entry name" value="NAD/NADP-dependent betaine aldehyde dehydrogenase"/>
    <property type="match status" value="1"/>
</dbReference>
<evidence type="ECO:0000256" key="2">
    <source>
        <dbReference type="ARBA" id="ARBA00023002"/>
    </source>
</evidence>
<name>W4QAL5_9BACI</name>
<proteinExistence type="inferred from homology"/>
<evidence type="ECO:0000313" key="4">
    <source>
        <dbReference type="EMBL" id="GAE29096.1"/>
    </source>
</evidence>
<dbReference type="InterPro" id="IPR015590">
    <property type="entry name" value="Aldehyde_DH_dom"/>
</dbReference>
<reference evidence="4" key="1">
    <citation type="journal article" date="2014" name="Genome Announc.">
        <title>Draft Genome Sequences of Three Alkaliphilic Bacillus Strains, Bacillus wakoensis JCM 9140T, Bacillus akibai JCM 9157T, and Bacillus hemicellulosilyticus JCM 9152T.</title>
        <authorList>
            <person name="Yuki M."/>
            <person name="Oshima K."/>
            <person name="Suda W."/>
            <person name="Oshida Y."/>
            <person name="Kitamura K."/>
            <person name="Iida T."/>
            <person name="Hattori M."/>
            <person name="Ohkuma M."/>
        </authorList>
    </citation>
    <scope>NUCLEOTIDE SEQUENCE [LARGE SCALE GENOMIC DNA]</scope>
    <source>
        <strain evidence="4">JCM 9152</strain>
    </source>
</reference>
<dbReference type="InterPro" id="IPR016162">
    <property type="entry name" value="Ald_DH_N"/>
</dbReference>
<dbReference type="InterPro" id="IPR051020">
    <property type="entry name" value="ALDH-related_metabolic_enz"/>
</dbReference>
<dbReference type="SUPFAM" id="SSF53720">
    <property type="entry name" value="ALDH-like"/>
    <property type="match status" value="1"/>
</dbReference>
<evidence type="ECO:0000259" key="3">
    <source>
        <dbReference type="Pfam" id="PF00171"/>
    </source>
</evidence>
<dbReference type="Gene3D" id="3.40.309.10">
    <property type="entry name" value="Aldehyde Dehydrogenase, Chain A, domain 2"/>
    <property type="match status" value="1"/>
</dbReference>
<dbReference type="RefSeq" id="WP_035340290.1">
    <property type="nucleotide sequence ID" value="NZ_BAUU01000002.1"/>
</dbReference>
<dbReference type="OrthoDB" id="9762913at2"/>
<comment type="caution">
    <text evidence="4">The sequence shown here is derived from an EMBL/GenBank/DDBJ whole genome shotgun (WGS) entry which is preliminary data.</text>
</comment>
<dbReference type="InterPro" id="IPR016161">
    <property type="entry name" value="Ald_DH/histidinol_DH"/>
</dbReference>
<dbReference type="PANTHER" id="PTHR42991:SF1">
    <property type="entry name" value="ALDEHYDE DEHYDROGENASE"/>
    <property type="match status" value="1"/>
</dbReference>
<dbReference type="Proteomes" id="UP000018895">
    <property type="component" value="Unassembled WGS sequence"/>
</dbReference>
<dbReference type="CDD" id="cd07149">
    <property type="entry name" value="ALDH_y4uC"/>
    <property type="match status" value="1"/>
</dbReference>
<accession>W4QAL5</accession>
<keyword evidence="2" id="KW-0560">Oxidoreductase</keyword>